<dbReference type="InterPro" id="IPR050300">
    <property type="entry name" value="GDXG_lipolytic_enzyme"/>
</dbReference>
<dbReference type="InterPro" id="IPR029058">
    <property type="entry name" value="AB_hydrolase_fold"/>
</dbReference>
<evidence type="ECO:0000256" key="2">
    <source>
        <dbReference type="ARBA" id="ARBA00022801"/>
    </source>
</evidence>
<dbReference type="InterPro" id="IPR013094">
    <property type="entry name" value="AB_hydrolase_3"/>
</dbReference>
<dbReference type="Pfam" id="PF07859">
    <property type="entry name" value="Abhydrolase_3"/>
    <property type="match status" value="1"/>
</dbReference>
<protein>
    <submittedName>
        <fullName evidence="5">Alpha/beta-hydrolase</fullName>
    </submittedName>
</protein>
<dbReference type="SUPFAM" id="SSF53474">
    <property type="entry name" value="alpha/beta-Hydrolases"/>
    <property type="match status" value="1"/>
</dbReference>
<sequence length="393" mass="44638">MATTPEINRAYQEYVTKVEQTVNDKRIAWQPSWTLPYLISMTVAKRLVYSVRNNVVAGKLVLSNFKQPKPIHVGIKQVKVPRRKDYLLFDMDTSQAEGVVPGEWCDSSVKFDPCHPAEKVVLYAHGGVYIGGSRKTHRQLTWRIAKDAGARILSIDYRLAPEHKFPLALHDMLSCYLYLIDPPAGMPKYQPEQIFFAGDSSGGNLALVTALYIRDHCDKIPLPGGLILLNVLPSRSFDKKHLGPEDSIYHVPSHLPITDPMISPLFAKEISEKPLPPVLIQVGSCERLHDEALRLFSEQFPTSQIRMEIYDELLHMFHIFCMVQPLAREAVRNIGRFVKDVGSDSMVRSNDRISANLKFKGSEERFTKVPFGSCEEYLKRQWMEVETVLNQSG</sequence>
<dbReference type="STRING" id="329046.A0A1Y2C408"/>
<evidence type="ECO:0000256" key="1">
    <source>
        <dbReference type="ARBA" id="ARBA00010515"/>
    </source>
</evidence>
<dbReference type="PANTHER" id="PTHR48081">
    <property type="entry name" value="AB HYDROLASE SUPERFAMILY PROTEIN C4A8.06C"/>
    <property type="match status" value="1"/>
</dbReference>
<evidence type="ECO:0000256" key="3">
    <source>
        <dbReference type="PROSITE-ProRule" id="PRU10038"/>
    </source>
</evidence>
<comment type="similarity">
    <text evidence="1">Belongs to the 'GDXG' lipolytic enzyme family.</text>
</comment>
<proteinExistence type="inferred from homology"/>
<dbReference type="Gene3D" id="3.40.50.1820">
    <property type="entry name" value="alpha/beta hydrolase"/>
    <property type="match status" value="1"/>
</dbReference>
<feature type="active site" evidence="3">
    <location>
        <position position="200"/>
    </location>
</feature>
<dbReference type="InterPro" id="IPR033140">
    <property type="entry name" value="Lipase_GDXG_put_SER_AS"/>
</dbReference>
<accession>A0A1Y2C408</accession>
<dbReference type="PANTHER" id="PTHR48081:SF8">
    <property type="entry name" value="ALPHA_BETA HYDROLASE FOLD-3 DOMAIN-CONTAINING PROTEIN-RELATED"/>
    <property type="match status" value="1"/>
</dbReference>
<dbReference type="OrthoDB" id="408631at2759"/>
<gene>
    <name evidence="5" type="ORF">BCR33DRAFT_852137</name>
</gene>
<feature type="domain" description="Alpha/beta hydrolase fold-3" evidence="4">
    <location>
        <begin position="121"/>
        <end position="318"/>
    </location>
</feature>
<organism evidence="5 6">
    <name type="scientific">Rhizoclosmatium globosum</name>
    <dbReference type="NCBI Taxonomy" id="329046"/>
    <lineage>
        <taxon>Eukaryota</taxon>
        <taxon>Fungi</taxon>
        <taxon>Fungi incertae sedis</taxon>
        <taxon>Chytridiomycota</taxon>
        <taxon>Chytridiomycota incertae sedis</taxon>
        <taxon>Chytridiomycetes</taxon>
        <taxon>Chytridiales</taxon>
        <taxon>Chytriomycetaceae</taxon>
        <taxon>Rhizoclosmatium</taxon>
    </lineage>
</organism>
<dbReference type="AlphaFoldDB" id="A0A1Y2C408"/>
<reference evidence="5 6" key="1">
    <citation type="submission" date="2016-07" db="EMBL/GenBank/DDBJ databases">
        <title>Pervasive Adenine N6-methylation of Active Genes in Fungi.</title>
        <authorList>
            <consortium name="DOE Joint Genome Institute"/>
            <person name="Mondo S.J."/>
            <person name="Dannebaum R.O."/>
            <person name="Kuo R.C."/>
            <person name="Labutti K."/>
            <person name="Haridas S."/>
            <person name="Kuo A."/>
            <person name="Salamov A."/>
            <person name="Ahrendt S.R."/>
            <person name="Lipzen A."/>
            <person name="Sullivan W."/>
            <person name="Andreopoulos W.B."/>
            <person name="Clum A."/>
            <person name="Lindquist E."/>
            <person name="Daum C."/>
            <person name="Ramamoorthy G.K."/>
            <person name="Gryganskyi A."/>
            <person name="Culley D."/>
            <person name="Magnuson J.K."/>
            <person name="James T.Y."/>
            <person name="O'Malley M.A."/>
            <person name="Stajich J.E."/>
            <person name="Spatafora J.W."/>
            <person name="Visel A."/>
            <person name="Grigoriev I.V."/>
        </authorList>
    </citation>
    <scope>NUCLEOTIDE SEQUENCE [LARGE SCALE GENOMIC DNA]</scope>
    <source>
        <strain evidence="5 6">JEL800</strain>
    </source>
</reference>
<dbReference type="PROSITE" id="PS01174">
    <property type="entry name" value="LIPASE_GDXG_SER"/>
    <property type="match status" value="1"/>
</dbReference>
<dbReference type="Proteomes" id="UP000193642">
    <property type="component" value="Unassembled WGS sequence"/>
</dbReference>
<comment type="caution">
    <text evidence="5">The sequence shown here is derived from an EMBL/GenBank/DDBJ whole genome shotgun (WGS) entry which is preliminary data.</text>
</comment>
<evidence type="ECO:0000313" key="6">
    <source>
        <dbReference type="Proteomes" id="UP000193642"/>
    </source>
</evidence>
<keyword evidence="2 5" id="KW-0378">Hydrolase</keyword>
<dbReference type="EMBL" id="MCGO01000031">
    <property type="protein sequence ID" value="ORY41627.1"/>
    <property type="molecule type" value="Genomic_DNA"/>
</dbReference>
<name>A0A1Y2C408_9FUNG</name>
<keyword evidence="6" id="KW-1185">Reference proteome</keyword>
<evidence type="ECO:0000313" key="5">
    <source>
        <dbReference type="EMBL" id="ORY41627.1"/>
    </source>
</evidence>
<evidence type="ECO:0000259" key="4">
    <source>
        <dbReference type="Pfam" id="PF07859"/>
    </source>
</evidence>
<dbReference type="GO" id="GO:0016787">
    <property type="term" value="F:hydrolase activity"/>
    <property type="evidence" value="ECO:0007669"/>
    <property type="project" value="UniProtKB-KW"/>
</dbReference>